<evidence type="ECO:0000313" key="2">
    <source>
        <dbReference type="EMBL" id="AEF99971.1"/>
    </source>
</evidence>
<gene>
    <name evidence="2" type="ordered locus">Metme_1552</name>
</gene>
<reference key="2">
    <citation type="submission" date="2011-05" db="EMBL/GenBank/DDBJ databases">
        <title>Complete genome sequence of the aerobic marine methanotroph Methylomonas methanica MC09.</title>
        <authorList>
            <person name="Boden R."/>
            <person name="Cunliffe M."/>
            <person name="Scanlan J."/>
            <person name="Moussard H."/>
            <person name="Kits K.D."/>
            <person name="Klotz M."/>
            <person name="Jetten M."/>
            <person name="Vuilleumier S."/>
            <person name="Han J."/>
            <person name="Peters L."/>
            <person name="Mikhailova N."/>
            <person name="Teshima H."/>
            <person name="Tapia R."/>
            <person name="Kyrpides N."/>
            <person name="Ivanova N."/>
            <person name="Pagani I."/>
            <person name="Cheng J.-F."/>
            <person name="Goodwin L."/>
            <person name="Han C."/>
            <person name="Hauser L."/>
            <person name="Land M."/>
            <person name="Lapidus A."/>
            <person name="Lucas S."/>
            <person name="Pitluck S."/>
            <person name="Woyke T."/>
            <person name="Stein L.Y."/>
            <person name="Murrell C."/>
        </authorList>
    </citation>
    <scope>NUCLEOTIDE SEQUENCE</scope>
    <source>
        <strain>MC09</strain>
    </source>
</reference>
<sequence>MNKARIIILLMGILSFSSAFGGPPEEQFWTWFEKNEKMLFDLEKDRERVFDKLSKQMEKVHPDLTFEFSPVKENGKREFIISAGGVKKAFPAVEALFSVAPNLARWQFIKYRPRRSPLNDLEYGGKSVKSKDVRYGMYKDGDKVGIVLFFDGYSEKEKNVFGNIGYLFLDEALGEYDIETKVGFIEFHGRDSKQYVNSKPLEELAENFDVYFRSKGK</sequence>
<organism evidence="2 3">
    <name type="scientific">Methylomonas methanica (strain DSM 25384 / MC09)</name>
    <dbReference type="NCBI Taxonomy" id="857087"/>
    <lineage>
        <taxon>Bacteria</taxon>
        <taxon>Pseudomonadati</taxon>
        <taxon>Pseudomonadota</taxon>
        <taxon>Gammaproteobacteria</taxon>
        <taxon>Methylococcales</taxon>
        <taxon>Methylococcaceae</taxon>
        <taxon>Methylomonas</taxon>
    </lineage>
</organism>
<dbReference type="AlphaFoldDB" id="G0A003"/>
<reference evidence="3" key="3">
    <citation type="submission" date="2011-05" db="EMBL/GenBank/DDBJ databases">
        <title>Complete sequence of Methylomonas methanica MC09.</title>
        <authorList>
            <consortium name="US DOE Joint Genome Institute"/>
            <person name="Lucas S."/>
            <person name="Han J."/>
            <person name="Lapidus A."/>
            <person name="Cheng J.-F."/>
            <person name="Goodwin L."/>
            <person name="Pitluck S."/>
            <person name="Peters L."/>
            <person name="Mikhailova N."/>
            <person name="Teshima H."/>
            <person name="Han C."/>
            <person name="Tapia R."/>
            <person name="Land M."/>
            <person name="Hauser L."/>
            <person name="Kyrpides N."/>
            <person name="Ivanova N."/>
            <person name="Pagani I."/>
            <person name="Stein L."/>
            <person name="Woyke T."/>
        </authorList>
    </citation>
    <scope>NUCLEOTIDE SEQUENCE [LARGE SCALE GENOMIC DNA]</scope>
    <source>
        <strain evidence="3">MC09</strain>
    </source>
</reference>
<keyword evidence="3" id="KW-1185">Reference proteome</keyword>
<dbReference type="OrthoDB" id="6115512at2"/>
<evidence type="ECO:0000256" key="1">
    <source>
        <dbReference type="SAM" id="SignalP"/>
    </source>
</evidence>
<accession>G0A003</accession>
<dbReference type="HOGENOM" id="CLU_1337018_0_0_6"/>
<dbReference type="KEGG" id="mmt:Metme_1552"/>
<dbReference type="eggNOG" id="ENOG502Z8C2">
    <property type="taxonomic scope" value="Bacteria"/>
</dbReference>
<feature type="chain" id="PRO_5003396295" evidence="1">
    <location>
        <begin position="22"/>
        <end position="217"/>
    </location>
</feature>
<feature type="signal peptide" evidence="1">
    <location>
        <begin position="1"/>
        <end position="21"/>
    </location>
</feature>
<reference evidence="2 3" key="1">
    <citation type="journal article" date="2011" name="J. Bacteriol.">
        <title>Complete Genome Sequence of the Aerobic Marine Methanotroph Methylomonas methanica MC09.</title>
        <authorList>
            <person name="Boden R."/>
            <person name="Cunliffe M."/>
            <person name="Scanlan J."/>
            <person name="Moussard H."/>
            <person name="Kits K.D."/>
            <person name="Klotz M.G."/>
            <person name="Jetten M.S."/>
            <person name="Vuilleumier S."/>
            <person name="Han J."/>
            <person name="Peters L."/>
            <person name="Mikhailova N."/>
            <person name="Teshima H."/>
            <person name="Tapia R."/>
            <person name="Kyrpides N."/>
            <person name="Ivanova N."/>
            <person name="Pagani I."/>
            <person name="Cheng J.F."/>
            <person name="Goodwin L."/>
            <person name="Han C."/>
            <person name="Hauser L."/>
            <person name="Land M.L."/>
            <person name="Lapidus A."/>
            <person name="Lucas S."/>
            <person name="Pitluck S."/>
            <person name="Woyke T."/>
            <person name="Stein L."/>
            <person name="Murrell J.C."/>
        </authorList>
    </citation>
    <scope>NUCLEOTIDE SEQUENCE [LARGE SCALE GENOMIC DNA]</scope>
    <source>
        <strain evidence="2 3">MC09</strain>
    </source>
</reference>
<name>G0A003_METMM</name>
<dbReference type="RefSeq" id="WP_013818227.1">
    <property type="nucleotide sequence ID" value="NC_015572.1"/>
</dbReference>
<dbReference type="EMBL" id="CP002738">
    <property type="protein sequence ID" value="AEF99971.1"/>
    <property type="molecule type" value="Genomic_DNA"/>
</dbReference>
<keyword evidence="1" id="KW-0732">Signal</keyword>
<protein>
    <submittedName>
        <fullName evidence="2">Uncharacterized protein</fullName>
    </submittedName>
</protein>
<proteinExistence type="predicted"/>
<evidence type="ECO:0000313" key="3">
    <source>
        <dbReference type="Proteomes" id="UP000008888"/>
    </source>
</evidence>
<dbReference type="Proteomes" id="UP000008888">
    <property type="component" value="Chromosome"/>
</dbReference>
<dbReference type="STRING" id="857087.Metme_1552"/>